<evidence type="ECO:0000313" key="4">
    <source>
        <dbReference type="Proteomes" id="UP000045706"/>
    </source>
</evidence>
<dbReference type="Gene3D" id="3.40.50.300">
    <property type="entry name" value="P-loop containing nucleotide triphosphate hydrolases"/>
    <property type="match status" value="1"/>
</dbReference>
<name>A0A0G4LY31_VERLO</name>
<evidence type="ECO:0000313" key="1">
    <source>
        <dbReference type="EMBL" id="CRJ85850.1"/>
    </source>
</evidence>
<evidence type="ECO:0000313" key="2">
    <source>
        <dbReference type="EMBL" id="CRK26951.1"/>
    </source>
</evidence>
<dbReference type="Proteomes" id="UP000044602">
    <property type="component" value="Unassembled WGS sequence"/>
</dbReference>
<gene>
    <name evidence="2" type="ORF">BN1708_000736</name>
    <name evidence="1" type="ORF">BN1723_000032</name>
</gene>
<dbReference type="AlphaFoldDB" id="A0A0G4LY31"/>
<dbReference type="InterPro" id="IPR027417">
    <property type="entry name" value="P-loop_NTPase"/>
</dbReference>
<keyword evidence="3" id="KW-1185">Reference proteome</keyword>
<reference evidence="3 4" key="1">
    <citation type="submission" date="2015-05" db="EMBL/GenBank/DDBJ databases">
        <authorList>
            <person name="Fogelqvist Johan"/>
        </authorList>
    </citation>
    <scope>NUCLEOTIDE SEQUENCE [LARGE SCALE GENOMIC DNA]</scope>
    <source>
        <strain evidence="2">VL1</strain>
        <strain evidence="1">VL2</strain>
    </source>
</reference>
<organism evidence="2 3">
    <name type="scientific">Verticillium longisporum</name>
    <name type="common">Verticillium dahliae var. longisporum</name>
    <dbReference type="NCBI Taxonomy" id="100787"/>
    <lineage>
        <taxon>Eukaryota</taxon>
        <taxon>Fungi</taxon>
        <taxon>Dikarya</taxon>
        <taxon>Ascomycota</taxon>
        <taxon>Pezizomycotina</taxon>
        <taxon>Sordariomycetes</taxon>
        <taxon>Hypocreomycetidae</taxon>
        <taxon>Glomerellales</taxon>
        <taxon>Plectosphaerellaceae</taxon>
        <taxon>Verticillium</taxon>
    </lineage>
</organism>
<dbReference type="SUPFAM" id="SSF52540">
    <property type="entry name" value="P-loop containing nucleoside triphosphate hydrolases"/>
    <property type="match status" value="1"/>
</dbReference>
<evidence type="ECO:0000313" key="3">
    <source>
        <dbReference type="Proteomes" id="UP000044602"/>
    </source>
</evidence>
<dbReference type="Pfam" id="PF13238">
    <property type="entry name" value="AAA_18"/>
    <property type="match status" value="1"/>
</dbReference>
<dbReference type="STRING" id="100787.A0A0G4LY31"/>
<evidence type="ECO:0008006" key="5">
    <source>
        <dbReference type="Google" id="ProtNLM"/>
    </source>
</evidence>
<protein>
    <recommendedName>
        <fullName evidence="5">Zeta toxin domain-containing protein</fullName>
    </recommendedName>
</protein>
<dbReference type="EMBL" id="CVQH01020306">
    <property type="protein sequence ID" value="CRK26951.1"/>
    <property type="molecule type" value="Genomic_DNA"/>
</dbReference>
<sequence>MATYIYINGYPAVGKLTVAKELERRIPQSKVYDNHLMIDGVAALVERSSPHYQHLRTAARRFFLDIISTHDVTDGVTWIFTDSREDSAEAAAAAQDYKDAAARRNVPFVSVILHCDAQENERRIVGEGRGGRTNTKLVNVEILRQIRREEGLHRFGGDRELELDITNLEPAVAAETIRRHVEQVT</sequence>
<dbReference type="EMBL" id="CVQI01000001">
    <property type="protein sequence ID" value="CRJ85850.1"/>
    <property type="molecule type" value="Genomic_DNA"/>
</dbReference>
<accession>A0A0G4LY31</accession>
<proteinExistence type="predicted"/>
<dbReference type="Proteomes" id="UP000045706">
    <property type="component" value="Unassembled WGS sequence"/>
</dbReference>